<evidence type="ECO:0000313" key="8">
    <source>
        <dbReference type="Proteomes" id="UP000011200"/>
    </source>
</evidence>
<evidence type="ECO:0000256" key="1">
    <source>
        <dbReference type="ARBA" id="ARBA00004127"/>
    </source>
</evidence>
<evidence type="ECO:0000256" key="4">
    <source>
        <dbReference type="ARBA" id="ARBA00023136"/>
    </source>
</evidence>
<dbReference type="EMBL" id="CP027541">
    <property type="protein sequence ID" value="AWT52216.1"/>
    <property type="molecule type" value="Genomic_DNA"/>
</dbReference>
<evidence type="ECO:0000256" key="2">
    <source>
        <dbReference type="ARBA" id="ARBA00022692"/>
    </source>
</evidence>
<feature type="domain" description="DUF202" evidence="6">
    <location>
        <begin position="9"/>
        <end position="73"/>
    </location>
</feature>
<dbReference type="RefSeq" id="WP_003892600.1">
    <property type="nucleotide sequence ID" value="NZ_CP027541.1"/>
</dbReference>
<evidence type="ECO:0000256" key="3">
    <source>
        <dbReference type="ARBA" id="ARBA00022989"/>
    </source>
</evidence>
<dbReference type="GO" id="GO:0012505">
    <property type="term" value="C:endomembrane system"/>
    <property type="evidence" value="ECO:0007669"/>
    <property type="project" value="UniProtKB-SubCell"/>
</dbReference>
<reference evidence="7 8" key="1">
    <citation type="journal article" date="2013" name="Genome Announc.">
        <title>Draft genome sequence of MKD8, a conjugal recipient Mycobacterium smegmatis strain.</title>
        <authorList>
            <person name="Gray T.A."/>
            <person name="Palumbo M.J."/>
            <person name="Derbyshire K.M."/>
        </authorList>
    </citation>
    <scope>NUCLEOTIDE SEQUENCE [LARGE SCALE GENOMIC DNA]</scope>
    <source>
        <strain evidence="7 8">MKD8</strain>
    </source>
</reference>
<keyword evidence="3 5" id="KW-1133">Transmembrane helix</keyword>
<dbReference type="Pfam" id="PF02656">
    <property type="entry name" value="DUF202"/>
    <property type="match status" value="1"/>
</dbReference>
<name>A0A2U9PKK2_MYCSE</name>
<gene>
    <name evidence="7" type="ORF">D806_012280</name>
</gene>
<proteinExistence type="predicted"/>
<comment type="subcellular location">
    <subcellularLocation>
        <location evidence="1">Endomembrane system</location>
        <topology evidence="1">Multi-pass membrane protein</topology>
    </subcellularLocation>
</comment>
<protein>
    <recommendedName>
        <fullName evidence="6">DUF202 domain-containing protein</fullName>
    </recommendedName>
</protein>
<feature type="transmembrane region" description="Helical" evidence="5">
    <location>
        <begin position="88"/>
        <end position="106"/>
    </location>
</feature>
<evidence type="ECO:0000259" key="6">
    <source>
        <dbReference type="Pfam" id="PF02656"/>
    </source>
</evidence>
<keyword evidence="2 5" id="KW-0812">Transmembrane</keyword>
<dbReference type="Proteomes" id="UP000011200">
    <property type="component" value="Chromosome"/>
</dbReference>
<feature type="transmembrane region" description="Helical" evidence="5">
    <location>
        <begin position="49"/>
        <end position="67"/>
    </location>
</feature>
<organism evidence="7 8">
    <name type="scientific">Mycolicibacterium smegmatis (strain MKD8)</name>
    <name type="common">Mycobacterium smegmatis</name>
    <dbReference type="NCBI Taxonomy" id="1214915"/>
    <lineage>
        <taxon>Bacteria</taxon>
        <taxon>Bacillati</taxon>
        <taxon>Actinomycetota</taxon>
        <taxon>Actinomycetes</taxon>
        <taxon>Mycobacteriales</taxon>
        <taxon>Mycobacteriaceae</taxon>
        <taxon>Mycolicibacterium</taxon>
    </lineage>
</organism>
<feature type="transmembrane region" description="Helical" evidence="5">
    <location>
        <begin position="20"/>
        <end position="37"/>
    </location>
</feature>
<sequence>MTRQALAEDRGLQAERTALAWTRTVLAIAASGVLVLLRDSHVLQAPGRLIVVAAVAVLAAYVFALGAHRRRRLLAHPRAAAARTHVRAAGVAIVAEGVLVMTYLALV</sequence>
<keyword evidence="4 5" id="KW-0472">Membrane</keyword>
<reference evidence="8" key="2">
    <citation type="submission" date="2018-03" db="EMBL/GenBank/DDBJ databases">
        <authorList>
            <person name="Derbyshire K."/>
            <person name="Gray T.A."/>
            <person name="Champion M."/>
        </authorList>
    </citation>
    <scope>NUCLEOTIDE SEQUENCE [LARGE SCALE GENOMIC DNA]</scope>
    <source>
        <strain evidence="8">MKD8</strain>
    </source>
</reference>
<evidence type="ECO:0000313" key="7">
    <source>
        <dbReference type="EMBL" id="AWT52216.1"/>
    </source>
</evidence>
<accession>A0A2U9PKK2</accession>
<evidence type="ECO:0000256" key="5">
    <source>
        <dbReference type="SAM" id="Phobius"/>
    </source>
</evidence>
<dbReference type="AlphaFoldDB" id="A0A2U9PKK2"/>
<dbReference type="InterPro" id="IPR003807">
    <property type="entry name" value="DUF202"/>
</dbReference>